<evidence type="ECO:0000256" key="7">
    <source>
        <dbReference type="SAM" id="Phobius"/>
    </source>
</evidence>
<dbReference type="SUPFAM" id="SSF50978">
    <property type="entry name" value="WD40 repeat-like"/>
    <property type="match status" value="1"/>
</dbReference>
<dbReference type="PROSITE" id="PS00914">
    <property type="entry name" value="SYNTAXIN"/>
    <property type="match status" value="1"/>
</dbReference>
<dbReference type="SMART" id="SM00397">
    <property type="entry name" value="t_SNARE"/>
    <property type="match status" value="1"/>
</dbReference>
<feature type="compositionally biased region" description="Low complexity" evidence="6">
    <location>
        <begin position="601"/>
        <end position="612"/>
    </location>
</feature>
<dbReference type="InterPro" id="IPR000727">
    <property type="entry name" value="T_SNARE_dom"/>
</dbReference>
<dbReference type="Proteomes" id="UP000541610">
    <property type="component" value="Unassembled WGS sequence"/>
</dbReference>
<keyword evidence="2 4" id="KW-0853">WD repeat</keyword>
<gene>
    <name evidence="9" type="primary">STX1A_2</name>
    <name evidence="9" type="ORF">FOZ60_007936</name>
</gene>
<feature type="region of interest" description="Disordered" evidence="6">
    <location>
        <begin position="342"/>
        <end position="372"/>
    </location>
</feature>
<dbReference type="GO" id="GO:0045717">
    <property type="term" value="P:negative regulation of fatty acid biosynthetic process"/>
    <property type="evidence" value="ECO:0007669"/>
    <property type="project" value="TreeGrafter"/>
</dbReference>
<evidence type="ECO:0000259" key="8">
    <source>
        <dbReference type="PROSITE" id="PS50192"/>
    </source>
</evidence>
<evidence type="ECO:0000256" key="3">
    <source>
        <dbReference type="ARBA" id="ARBA00022737"/>
    </source>
</evidence>
<name>A0A7J6NKN3_PEROL</name>
<dbReference type="PROSITE" id="PS50082">
    <property type="entry name" value="WD_REPEATS_2"/>
    <property type="match status" value="1"/>
</dbReference>
<dbReference type="AlphaFoldDB" id="A0A7J6NKN3"/>
<dbReference type="GO" id="GO:0006886">
    <property type="term" value="P:intracellular protein transport"/>
    <property type="evidence" value="ECO:0007669"/>
    <property type="project" value="InterPro"/>
</dbReference>
<dbReference type="SUPFAM" id="SSF47661">
    <property type="entry name" value="t-snare proteins"/>
    <property type="match status" value="1"/>
</dbReference>
<feature type="repeat" description="WD" evidence="4">
    <location>
        <begin position="47"/>
        <end position="79"/>
    </location>
</feature>
<feature type="compositionally biased region" description="Acidic residues" evidence="6">
    <location>
        <begin position="516"/>
        <end position="536"/>
    </location>
</feature>
<evidence type="ECO:0000256" key="5">
    <source>
        <dbReference type="RuleBase" id="RU003858"/>
    </source>
</evidence>
<dbReference type="CDD" id="cd15848">
    <property type="entry name" value="SNARE_syntaxin1-like"/>
    <property type="match status" value="1"/>
</dbReference>
<dbReference type="GO" id="GO:0005737">
    <property type="term" value="C:cytoplasm"/>
    <property type="evidence" value="ECO:0007669"/>
    <property type="project" value="TreeGrafter"/>
</dbReference>
<keyword evidence="7" id="KW-0812">Transmembrane</keyword>
<dbReference type="PANTHER" id="PTHR15574:SF40">
    <property type="entry name" value="WD AND TETRATRICOPEPTIDE REPEATS PROTEIN 1"/>
    <property type="match status" value="1"/>
</dbReference>
<dbReference type="GO" id="GO:0080008">
    <property type="term" value="C:Cul4-RING E3 ubiquitin ligase complex"/>
    <property type="evidence" value="ECO:0007669"/>
    <property type="project" value="TreeGrafter"/>
</dbReference>
<keyword evidence="3" id="KW-0677">Repeat</keyword>
<accession>A0A7J6NKN3</accession>
<dbReference type="Gene3D" id="2.130.10.10">
    <property type="entry name" value="YVTN repeat-like/Quinoprotein amine dehydrogenase"/>
    <property type="match status" value="2"/>
</dbReference>
<evidence type="ECO:0000256" key="6">
    <source>
        <dbReference type="SAM" id="MobiDB-lite"/>
    </source>
</evidence>
<organism evidence="9 10">
    <name type="scientific">Perkinsus olseni</name>
    <name type="common">Perkinsus atlanticus</name>
    <dbReference type="NCBI Taxonomy" id="32597"/>
    <lineage>
        <taxon>Eukaryota</taxon>
        <taxon>Sar</taxon>
        <taxon>Alveolata</taxon>
        <taxon>Perkinsozoa</taxon>
        <taxon>Perkinsea</taxon>
        <taxon>Perkinsida</taxon>
        <taxon>Perkinsidae</taxon>
        <taxon>Perkinsus</taxon>
    </lineage>
</organism>
<dbReference type="Gene3D" id="1.20.5.110">
    <property type="match status" value="1"/>
</dbReference>
<evidence type="ECO:0000256" key="1">
    <source>
        <dbReference type="ARBA" id="ARBA00009063"/>
    </source>
</evidence>
<dbReference type="InterPro" id="IPR010989">
    <property type="entry name" value="SNARE"/>
</dbReference>
<comment type="caution">
    <text evidence="9">The sequence shown here is derived from an EMBL/GenBank/DDBJ whole genome shotgun (WGS) entry which is preliminary data.</text>
</comment>
<dbReference type="InterPro" id="IPR006011">
    <property type="entry name" value="Syntaxin_N"/>
</dbReference>
<feature type="domain" description="T-SNARE coiled-coil homology" evidence="8">
    <location>
        <begin position="813"/>
        <end position="875"/>
    </location>
</feature>
<dbReference type="InterPro" id="IPR015943">
    <property type="entry name" value="WD40/YVTN_repeat-like_dom_sf"/>
</dbReference>
<dbReference type="Pfam" id="PF00400">
    <property type="entry name" value="WD40"/>
    <property type="match status" value="4"/>
</dbReference>
<dbReference type="InterPro" id="IPR036322">
    <property type="entry name" value="WD40_repeat_dom_sf"/>
</dbReference>
<dbReference type="PROSITE" id="PS50192">
    <property type="entry name" value="T_SNARE"/>
    <property type="match status" value="1"/>
</dbReference>
<dbReference type="PROSITE" id="PS50294">
    <property type="entry name" value="WD_REPEATS_REGION"/>
    <property type="match status" value="1"/>
</dbReference>
<dbReference type="SMART" id="SM00320">
    <property type="entry name" value="WD40"/>
    <property type="match status" value="6"/>
</dbReference>
<evidence type="ECO:0000313" key="10">
    <source>
        <dbReference type="Proteomes" id="UP000541610"/>
    </source>
</evidence>
<dbReference type="InterPro" id="IPR045151">
    <property type="entry name" value="DCAF8"/>
</dbReference>
<dbReference type="Pfam" id="PF00804">
    <property type="entry name" value="Syntaxin"/>
    <property type="match status" value="1"/>
</dbReference>
<evidence type="ECO:0000256" key="2">
    <source>
        <dbReference type="ARBA" id="ARBA00022574"/>
    </source>
</evidence>
<dbReference type="OrthoDB" id="10255013at2759"/>
<proteinExistence type="inferred from homology"/>
<reference evidence="9 10" key="1">
    <citation type="submission" date="2020-04" db="EMBL/GenBank/DDBJ databases">
        <title>Perkinsus olseni comparative genomics.</title>
        <authorList>
            <person name="Bogema D.R."/>
        </authorList>
    </citation>
    <scope>NUCLEOTIDE SEQUENCE [LARGE SCALE GENOMIC DNA]</scope>
    <source>
        <strain evidence="9">00978-12</strain>
    </source>
</reference>
<keyword evidence="7" id="KW-0472">Membrane</keyword>
<dbReference type="EMBL" id="JABANP010000315">
    <property type="protein sequence ID" value="KAF4684384.1"/>
    <property type="molecule type" value="Genomic_DNA"/>
</dbReference>
<dbReference type="GO" id="GO:0016020">
    <property type="term" value="C:membrane"/>
    <property type="evidence" value="ECO:0007669"/>
    <property type="project" value="InterPro"/>
</dbReference>
<dbReference type="InterPro" id="IPR001680">
    <property type="entry name" value="WD40_rpt"/>
</dbReference>
<protein>
    <submittedName>
        <fullName evidence="9">Syntaxin-1A</fullName>
    </submittedName>
</protein>
<comment type="similarity">
    <text evidence="1 5">Belongs to the syntaxin family.</text>
</comment>
<keyword evidence="7" id="KW-1133">Transmembrane helix</keyword>
<feature type="region of interest" description="Disordered" evidence="6">
    <location>
        <begin position="499"/>
        <end position="551"/>
    </location>
</feature>
<sequence length="1014" mass="112967">MATYHQYHDYRYKCRPGRLSHLERARTLSSTSRLYPASLKRDTNGDLAGHAGCVNTLWWSEDGELLLSGSDDTRLMLWKYSDISRGDGEGRCRPAETIETGHRSNIFHARFFPDRSFLVASCSLDTTVKVIDIENGIVLETCNTHKDMVSKLVIPWDCPQLVISCSADSTIRQFDIRAGPSSSQVLSRWAHWRSGINAISGGWAMRPYSVLAGGDWPVVQLYDRRRMDADRASDSGPGPEPVASFRGPSLGDNRSERLNVSGVCLSHTGKIAIGSWMNGEGIYAFDVDSPNEPLGPPFKGHANFRTVKEVSLVGLNQEYVASGSDDGNWFAWRLQQGPRSVLQEDFGGTSSSDWSYDDENNSSNNNNNHDDEALSRYHVDPRLSFIGFGGDHEVVNCVQQHPSDLCVATSGIDEDVKLWRPGRTQKRTTQRSLRQACRANEAPANLGRYLDFPVMTMMRLLDERVRNGTIHDDNDDDIEGDEEELLARRQLRALLASVARRRDSDEDIQSAPSAGDEPESGEEESDQDDDDDEDGSTPDPARRRPRMMRERGVIVKVGDPFVRTGAAAATGAAGAALAASAATTTAGPKASPVFEDSEAAPTDYDTSTPTTPQEQQRVGTGTEVAAFLGVSWKASEAKAEADKRQSMDEFYAQAGDVQRDLGRINKNLDQLDQKRIDVINATSQQQEQAIRDNVDEIVSDVNRNMVGTKKKIEAMGESTKAFETKFASKCHIASELRIRNGMEQAGLRRLNEYLKRFQKLQSDFNSDIREKALRQLAIAVPAATEEEREAMVDQGVQPQEQYFRSKQDRITKLQGLRDRYESIQRLEQSIQEVNQMMIELALLVEQQGEMLDSIEFNVVNTKNNAARTERALIKGRKRQRRNLWIKFCICVCCVICILALVLGLLSYFKVLFPSNSSSRRVTTVLLLLYQLPSSSAFSPPLYLFSIIKITQAAEAAGPEAGTGAKLLSLDIRETPLTYYRATQHATSSINHRLAYVNAVFVIWVCDSLNAVLDW</sequence>
<feature type="transmembrane region" description="Helical" evidence="7">
    <location>
        <begin position="883"/>
        <end position="908"/>
    </location>
</feature>
<dbReference type="PANTHER" id="PTHR15574">
    <property type="entry name" value="WD REPEAT DOMAIN-CONTAINING FAMILY"/>
    <property type="match status" value="1"/>
</dbReference>
<feature type="region of interest" description="Disordered" evidence="6">
    <location>
        <begin position="229"/>
        <end position="250"/>
    </location>
</feature>
<dbReference type="Pfam" id="PF05739">
    <property type="entry name" value="SNARE"/>
    <property type="match status" value="1"/>
</dbReference>
<dbReference type="GO" id="GO:0005484">
    <property type="term" value="F:SNAP receptor activity"/>
    <property type="evidence" value="ECO:0007669"/>
    <property type="project" value="InterPro"/>
</dbReference>
<dbReference type="SMART" id="SM00503">
    <property type="entry name" value="SynN"/>
    <property type="match status" value="1"/>
</dbReference>
<evidence type="ECO:0000256" key="4">
    <source>
        <dbReference type="PROSITE-ProRule" id="PRU00221"/>
    </source>
</evidence>
<dbReference type="Gene3D" id="1.20.58.70">
    <property type="match status" value="1"/>
</dbReference>
<evidence type="ECO:0000313" key="9">
    <source>
        <dbReference type="EMBL" id="KAF4684384.1"/>
    </source>
</evidence>
<feature type="region of interest" description="Disordered" evidence="6">
    <location>
        <begin position="584"/>
        <end position="619"/>
    </location>
</feature>
<dbReference type="InterPro" id="IPR006012">
    <property type="entry name" value="Syntaxin/epimorphin_CS"/>
</dbReference>
<dbReference type="GO" id="GO:0016192">
    <property type="term" value="P:vesicle-mediated transport"/>
    <property type="evidence" value="ECO:0007669"/>
    <property type="project" value="InterPro"/>
</dbReference>